<keyword evidence="3" id="KW-1185">Reference proteome</keyword>
<evidence type="ECO:0000313" key="3">
    <source>
        <dbReference type="Proteomes" id="UP001519863"/>
    </source>
</evidence>
<feature type="domain" description="Knr4/Smi1-like" evidence="1">
    <location>
        <begin position="29"/>
        <end position="158"/>
    </location>
</feature>
<proteinExistence type="predicted"/>
<dbReference type="Proteomes" id="UP001519863">
    <property type="component" value="Unassembled WGS sequence"/>
</dbReference>
<organism evidence="2 3">
    <name type="scientific">Actinoplanes hulinensis</name>
    <dbReference type="NCBI Taxonomy" id="1144547"/>
    <lineage>
        <taxon>Bacteria</taxon>
        <taxon>Bacillati</taxon>
        <taxon>Actinomycetota</taxon>
        <taxon>Actinomycetes</taxon>
        <taxon>Micromonosporales</taxon>
        <taxon>Micromonosporaceae</taxon>
        <taxon>Actinoplanes</taxon>
    </lineage>
</organism>
<comment type="caution">
    <text evidence="2">The sequence shown here is derived from an EMBL/GenBank/DDBJ whole genome shotgun (WGS) entry which is preliminary data.</text>
</comment>
<dbReference type="InterPro" id="IPR037883">
    <property type="entry name" value="Knr4/Smi1-like_sf"/>
</dbReference>
<evidence type="ECO:0000313" key="2">
    <source>
        <dbReference type="EMBL" id="MBW6439051.1"/>
    </source>
</evidence>
<gene>
    <name evidence="2" type="ORF">KZ829_35515</name>
</gene>
<dbReference type="InterPro" id="IPR018958">
    <property type="entry name" value="Knr4/Smi1-like_dom"/>
</dbReference>
<protein>
    <submittedName>
        <fullName evidence="2">SMI1/KNR4 family protein</fullName>
    </submittedName>
</protein>
<sequence>MGTVTEAWARIEGWLHQYTPGSGALLAGPSTPDLIVTAETQAGVAFPAELVESLLRHDGLTEWANILPEATPLGLKDIVEQYEIRMDIGPDVDGFAVHSPNTEPWWHELWIPFGDTGCALQVIDLRPGPHHAQLGMAPTGNPADFSNAWPSLSAYLTAVADALEQGGVVGEWHPYVTEDQTLWWDLAGMTEVNGEPLRPAPFQ</sequence>
<reference evidence="2 3" key="1">
    <citation type="journal article" date="2013" name="Antonie Van Leeuwenhoek">
        <title>Actinoplanes hulinensis sp. nov., a novel actinomycete isolated from soybean root (Glycine max (L.) Merr).</title>
        <authorList>
            <person name="Shen Y."/>
            <person name="Liu C."/>
            <person name="Wang X."/>
            <person name="Zhao J."/>
            <person name="Jia F."/>
            <person name="Zhang Y."/>
            <person name="Wang L."/>
            <person name="Yang D."/>
            <person name="Xiang W."/>
        </authorList>
    </citation>
    <scope>NUCLEOTIDE SEQUENCE [LARGE SCALE GENOMIC DNA]</scope>
    <source>
        <strain evidence="2 3">NEAU-M9</strain>
    </source>
</reference>
<dbReference type="SMART" id="SM00860">
    <property type="entry name" value="SMI1_KNR4"/>
    <property type="match status" value="1"/>
</dbReference>
<accession>A0ABS7BD90</accession>
<dbReference type="SUPFAM" id="SSF160631">
    <property type="entry name" value="SMI1/KNR4-like"/>
    <property type="match status" value="1"/>
</dbReference>
<dbReference type="Pfam" id="PF09346">
    <property type="entry name" value="SMI1_KNR4"/>
    <property type="match status" value="1"/>
</dbReference>
<dbReference type="EMBL" id="JAHXZI010000024">
    <property type="protein sequence ID" value="MBW6439051.1"/>
    <property type="molecule type" value="Genomic_DNA"/>
</dbReference>
<name>A0ABS7BD90_9ACTN</name>
<dbReference type="RefSeq" id="WP_220148220.1">
    <property type="nucleotide sequence ID" value="NZ_JAHXZI010000024.1"/>
</dbReference>
<evidence type="ECO:0000259" key="1">
    <source>
        <dbReference type="SMART" id="SM00860"/>
    </source>
</evidence>